<protein>
    <recommendedName>
        <fullName evidence="3">Acyl-[acyl-carrier-protein]--UDP-N-acetylglucosamine O-acyltransferase</fullName>
    </recommendedName>
</protein>
<evidence type="ECO:0000313" key="1">
    <source>
        <dbReference type="EMBL" id="URW78479.1"/>
    </source>
</evidence>
<evidence type="ECO:0000313" key="2">
    <source>
        <dbReference type="Proteomes" id="UP001056268"/>
    </source>
</evidence>
<dbReference type="EMBL" id="CP098324">
    <property type="protein sequence ID" value="URW78479.1"/>
    <property type="molecule type" value="Genomic_DNA"/>
</dbReference>
<dbReference type="RefSeq" id="WP_232218728.1">
    <property type="nucleotide sequence ID" value="NZ_CP010969.1"/>
</dbReference>
<gene>
    <name evidence="1" type="ORF">NBT09_06220</name>
</gene>
<evidence type="ECO:0008006" key="3">
    <source>
        <dbReference type="Google" id="ProtNLM"/>
    </source>
</evidence>
<keyword evidence="2" id="KW-1185">Reference proteome</keyword>
<proteinExistence type="predicted"/>
<name>A0ABY4U1H2_RICCR</name>
<sequence>MHILAALYHHFIRQDNVLKRMLNE</sequence>
<dbReference type="Proteomes" id="UP001056268">
    <property type="component" value="Chromosome"/>
</dbReference>
<reference evidence="1" key="1">
    <citation type="submission" date="2022-05" db="EMBL/GenBank/DDBJ databases">
        <title>Tracking Rickettsia raoultii infection dynamics in vivo by bioorthogonal metabolic labeling.</title>
        <authorList>
            <person name="Zhu D.-Y."/>
            <person name="Jia N."/>
            <person name="Li C."/>
            <person name="Zhang M.-Z."/>
            <person name="Liu H.-B."/>
            <person name="Cao W.-C."/>
        </authorList>
    </citation>
    <scope>NUCLEOTIDE SEQUENCE</scope>
    <source>
        <strain evidence="1">BIME</strain>
    </source>
</reference>
<accession>A0ABY4U1H2</accession>
<organism evidence="1 2">
    <name type="scientific">Rickettsia conorii subsp. raoultii</name>
    <dbReference type="NCBI Taxonomy" id="369822"/>
    <lineage>
        <taxon>Bacteria</taxon>
        <taxon>Pseudomonadati</taxon>
        <taxon>Pseudomonadota</taxon>
        <taxon>Alphaproteobacteria</taxon>
        <taxon>Rickettsiales</taxon>
        <taxon>Rickettsiaceae</taxon>
        <taxon>Rickettsieae</taxon>
        <taxon>Rickettsia</taxon>
        <taxon>spotted fever group</taxon>
    </lineage>
</organism>